<dbReference type="InterPro" id="IPR013785">
    <property type="entry name" value="Aldolase_TIM"/>
</dbReference>
<dbReference type="PANTHER" id="PTHR32332:SF20">
    <property type="entry name" value="2-NITROPROPANE DIOXYGENASE-LIKE PROTEIN"/>
    <property type="match status" value="1"/>
</dbReference>
<dbReference type="NCBIfam" id="TIGR03151">
    <property type="entry name" value="enACPred_II"/>
    <property type="match status" value="1"/>
</dbReference>
<evidence type="ECO:0000256" key="2">
    <source>
        <dbReference type="ARBA" id="ARBA00013457"/>
    </source>
</evidence>
<dbReference type="PANTHER" id="PTHR32332">
    <property type="entry name" value="2-NITROPROPANE DIOXYGENASE"/>
    <property type="match status" value="1"/>
</dbReference>
<keyword evidence="5" id="KW-0560">Oxidoreductase</keyword>
<dbReference type="Gene3D" id="3.20.20.70">
    <property type="entry name" value="Aldolase class I"/>
    <property type="match status" value="1"/>
</dbReference>
<keyword evidence="3" id="KW-0285">Flavoprotein</keyword>
<evidence type="ECO:0000256" key="4">
    <source>
        <dbReference type="ARBA" id="ARBA00022643"/>
    </source>
</evidence>
<name>A0A9D0Z6I5_9FIRM</name>
<sequence length="314" mass="32807">MIHTPICDLLGIEYPIFQGGMAWVADGKLAAAVSAGGGLGIIGAGNAPGSYVREQIQVVRSMTDKPFGVNVMLMSPFADEVAQVIAEEKVPVVTTGAGNPSKYMDQWKAAGCKVIPVVASVSMAKLMTRVGASAVIAEGGESGGHIGELATLPLVPQVCDATDLPVIAAGGIGDGRGVAAAFMLGAVGVQLGTRFLVCNECSIHPTYKEKVLKATDLGTITTGKRLGHPVRSLKTPFARNYAKAEYTQISDEELEAMGVGALRLAVQEGDVQRGTFLAGEIAGMVNREQPAAEIIREIFTEAEQVLQGATKWVR</sequence>
<reference evidence="6" key="1">
    <citation type="submission" date="2020-10" db="EMBL/GenBank/DDBJ databases">
        <authorList>
            <person name="Gilroy R."/>
        </authorList>
    </citation>
    <scope>NUCLEOTIDE SEQUENCE</scope>
    <source>
        <strain evidence="6">ChiSjej2B20-13462</strain>
    </source>
</reference>
<evidence type="ECO:0000256" key="5">
    <source>
        <dbReference type="ARBA" id="ARBA00023002"/>
    </source>
</evidence>
<proteinExistence type="predicted"/>
<protein>
    <recommendedName>
        <fullName evidence="2">Probable nitronate monooxygenase</fullName>
    </recommendedName>
</protein>
<evidence type="ECO:0000256" key="1">
    <source>
        <dbReference type="ARBA" id="ARBA00003535"/>
    </source>
</evidence>
<organism evidence="6 7">
    <name type="scientific">Candidatus Avoscillospira stercorigallinarum</name>
    <dbReference type="NCBI Taxonomy" id="2840708"/>
    <lineage>
        <taxon>Bacteria</taxon>
        <taxon>Bacillati</taxon>
        <taxon>Bacillota</taxon>
        <taxon>Clostridia</taxon>
        <taxon>Eubacteriales</taxon>
        <taxon>Oscillospiraceae</taxon>
        <taxon>Oscillospiraceae incertae sedis</taxon>
        <taxon>Candidatus Avoscillospira</taxon>
    </lineage>
</organism>
<reference evidence="6" key="2">
    <citation type="journal article" date="2021" name="PeerJ">
        <title>Extensive microbial diversity within the chicken gut microbiome revealed by metagenomics and culture.</title>
        <authorList>
            <person name="Gilroy R."/>
            <person name="Ravi A."/>
            <person name="Getino M."/>
            <person name="Pursley I."/>
            <person name="Horton D.L."/>
            <person name="Alikhan N.F."/>
            <person name="Baker D."/>
            <person name="Gharbi K."/>
            <person name="Hall N."/>
            <person name="Watson M."/>
            <person name="Adriaenssens E.M."/>
            <person name="Foster-Nyarko E."/>
            <person name="Jarju S."/>
            <person name="Secka A."/>
            <person name="Antonio M."/>
            <person name="Oren A."/>
            <person name="Chaudhuri R.R."/>
            <person name="La Ragione R."/>
            <person name="Hildebrand F."/>
            <person name="Pallen M.J."/>
        </authorList>
    </citation>
    <scope>NUCLEOTIDE SEQUENCE</scope>
    <source>
        <strain evidence="6">ChiSjej2B20-13462</strain>
    </source>
</reference>
<dbReference type="EMBL" id="DVFN01000097">
    <property type="protein sequence ID" value="HIQ70032.1"/>
    <property type="molecule type" value="Genomic_DNA"/>
</dbReference>
<evidence type="ECO:0000256" key="3">
    <source>
        <dbReference type="ARBA" id="ARBA00022630"/>
    </source>
</evidence>
<dbReference type="InterPro" id="IPR004136">
    <property type="entry name" value="NMO"/>
</dbReference>
<evidence type="ECO:0000313" key="6">
    <source>
        <dbReference type="EMBL" id="HIQ70032.1"/>
    </source>
</evidence>
<dbReference type="Proteomes" id="UP000886874">
    <property type="component" value="Unassembled WGS sequence"/>
</dbReference>
<dbReference type="GO" id="GO:0018580">
    <property type="term" value="F:nitronate monooxygenase activity"/>
    <property type="evidence" value="ECO:0007669"/>
    <property type="project" value="InterPro"/>
</dbReference>
<dbReference type="AlphaFoldDB" id="A0A9D0Z6I5"/>
<dbReference type="Pfam" id="PF03060">
    <property type="entry name" value="NMO"/>
    <property type="match status" value="2"/>
</dbReference>
<gene>
    <name evidence="6" type="primary">fabK</name>
    <name evidence="6" type="ORF">IAA67_06865</name>
</gene>
<comment type="caution">
    <text evidence="6">The sequence shown here is derived from an EMBL/GenBank/DDBJ whole genome shotgun (WGS) entry which is preliminary data.</text>
</comment>
<comment type="function">
    <text evidence="1">Nitronate monooxygenase that uses molecular oxygen to catalyze the oxidative denitrification of alkyl nitronates. Acts on propionate 3-nitronate (P3N), the presumed physiological substrate. Probably functions in the detoxification of P3N, a metabolic poison produced by plants and fungi as a defense mechanism.</text>
</comment>
<dbReference type="SUPFAM" id="SSF51412">
    <property type="entry name" value="Inosine monophosphate dehydrogenase (IMPDH)"/>
    <property type="match status" value="1"/>
</dbReference>
<evidence type="ECO:0000313" key="7">
    <source>
        <dbReference type="Proteomes" id="UP000886874"/>
    </source>
</evidence>
<dbReference type="InterPro" id="IPR017569">
    <property type="entry name" value="Enoyl_ACP_red-II_put"/>
</dbReference>
<dbReference type="CDD" id="cd04730">
    <property type="entry name" value="NPD_like"/>
    <property type="match status" value="1"/>
</dbReference>
<keyword evidence="4" id="KW-0288">FMN</keyword>
<accession>A0A9D0Z6I5</accession>